<dbReference type="Proteomes" id="UP000264217">
    <property type="component" value="Unassembled WGS sequence"/>
</dbReference>
<dbReference type="InterPro" id="IPR055407">
    <property type="entry name" value="TraM_C"/>
</dbReference>
<protein>
    <submittedName>
        <fullName evidence="2">Conjugative transposon protein TraM</fullName>
    </submittedName>
</protein>
<name>A0A372NUX2_9SPHI</name>
<reference evidence="2 3" key="1">
    <citation type="submission" date="2018-08" db="EMBL/GenBank/DDBJ databases">
        <title>Mucilaginibacter sp. MYSH2.</title>
        <authorList>
            <person name="Seo T."/>
        </authorList>
    </citation>
    <scope>NUCLEOTIDE SEQUENCE [LARGE SCALE GENOMIC DNA]</scope>
    <source>
        <strain evidence="2 3">MYSH2</strain>
    </source>
</reference>
<keyword evidence="3" id="KW-1185">Reference proteome</keyword>
<dbReference type="OrthoDB" id="1453786at2"/>
<sequence length="376" mass="41330">METLTLQQKRKRKALLVLPLIVFAFSTLLFKAFGGGQAYADPSQTRSQGFNTHLPDARLKDEHGLDKMGFYDRAAADSAKRKQAEQLDPYAKRLSDSASVTADTVFSPHQPGIFGDDGKHEGSGATAKEVMLQKKLTELQAVINKPEVSAGDNSALNRSAYAQRKVYSEPPLTIPPPAEDPELKQMNGLLEKLLDIQHPERMLEKSNHTASPKAATKFQAIPAVIDGNQKIVQGTVIRMRLLDSIRLNGQLFQKGQLIYGSGDLYNQRVKINIKLIHLGLNIIPVDLTVYDRTDGMEGICVPEAVTGDELKDGMVNGVQTMDMMTMDPSMSAQLATAGINTAKGLFSKKVKRVKGKLKNGHELLLRDNLLIKSNQQ</sequence>
<dbReference type="Pfam" id="PF12508">
    <property type="entry name" value="Transposon_TraM"/>
    <property type="match status" value="1"/>
</dbReference>
<gene>
    <name evidence="2" type="primary">traM</name>
    <name evidence="2" type="ORF">D0C36_15690</name>
</gene>
<proteinExistence type="predicted"/>
<comment type="caution">
    <text evidence="2">The sequence shown here is derived from an EMBL/GenBank/DDBJ whole genome shotgun (WGS) entry which is preliminary data.</text>
</comment>
<accession>A0A372NUX2</accession>
<evidence type="ECO:0000313" key="2">
    <source>
        <dbReference type="EMBL" id="RFZ92834.1"/>
    </source>
</evidence>
<evidence type="ECO:0000259" key="1">
    <source>
        <dbReference type="Pfam" id="PF12508"/>
    </source>
</evidence>
<feature type="domain" description="Conjugative transposon TraM C-terminal" evidence="1">
    <location>
        <begin position="221"/>
        <end position="366"/>
    </location>
</feature>
<dbReference type="AlphaFoldDB" id="A0A372NUX2"/>
<evidence type="ECO:0000313" key="3">
    <source>
        <dbReference type="Proteomes" id="UP000264217"/>
    </source>
</evidence>
<organism evidence="2 3">
    <name type="scientific">Mucilaginibacter conchicola</name>
    <dbReference type="NCBI Taxonomy" id="2303333"/>
    <lineage>
        <taxon>Bacteria</taxon>
        <taxon>Pseudomonadati</taxon>
        <taxon>Bacteroidota</taxon>
        <taxon>Sphingobacteriia</taxon>
        <taxon>Sphingobacteriales</taxon>
        <taxon>Sphingobacteriaceae</taxon>
        <taxon>Mucilaginibacter</taxon>
    </lineage>
</organism>
<dbReference type="RefSeq" id="WP_117392543.1">
    <property type="nucleotide sequence ID" value="NZ_QWDC01000002.1"/>
</dbReference>
<dbReference type="EMBL" id="QWDC01000002">
    <property type="protein sequence ID" value="RFZ92834.1"/>
    <property type="molecule type" value="Genomic_DNA"/>
</dbReference>